<protein>
    <submittedName>
        <fullName evidence="1">Uncharacterized protein</fullName>
    </submittedName>
</protein>
<dbReference type="GeneID" id="38786558"/>
<dbReference type="RefSeq" id="XP_027620554.1">
    <property type="nucleotide sequence ID" value="XM_027764753.1"/>
</dbReference>
<keyword evidence="2" id="KW-1185">Reference proteome</keyword>
<dbReference type="OrthoDB" id="2804474at2759"/>
<proteinExistence type="predicted"/>
<evidence type="ECO:0000313" key="1">
    <source>
        <dbReference type="EMBL" id="GBE89641.1"/>
    </source>
</evidence>
<dbReference type="Proteomes" id="UP000287166">
    <property type="component" value="Unassembled WGS sequence"/>
</dbReference>
<dbReference type="AlphaFoldDB" id="A0A401H5G7"/>
<reference evidence="1 2" key="1">
    <citation type="journal article" date="2018" name="Sci. Rep.">
        <title>Genome sequence of the cauliflower mushroom Sparassis crispa (Hanabiratake) and its association with beneficial usage.</title>
        <authorList>
            <person name="Kiyama R."/>
            <person name="Furutani Y."/>
            <person name="Kawaguchi K."/>
            <person name="Nakanishi T."/>
        </authorList>
    </citation>
    <scope>NUCLEOTIDE SEQUENCE [LARGE SCALE GENOMIC DNA]</scope>
</reference>
<organism evidence="1 2">
    <name type="scientific">Sparassis crispa</name>
    <dbReference type="NCBI Taxonomy" id="139825"/>
    <lineage>
        <taxon>Eukaryota</taxon>
        <taxon>Fungi</taxon>
        <taxon>Dikarya</taxon>
        <taxon>Basidiomycota</taxon>
        <taxon>Agaricomycotina</taxon>
        <taxon>Agaricomycetes</taxon>
        <taxon>Polyporales</taxon>
        <taxon>Sparassidaceae</taxon>
        <taxon>Sparassis</taxon>
    </lineage>
</organism>
<dbReference type="InParanoid" id="A0A401H5G7"/>
<gene>
    <name evidence="1" type="ORF">SCP_1603050</name>
</gene>
<accession>A0A401H5G7</accession>
<evidence type="ECO:0000313" key="2">
    <source>
        <dbReference type="Proteomes" id="UP000287166"/>
    </source>
</evidence>
<dbReference type="EMBL" id="BFAD01000016">
    <property type="protein sequence ID" value="GBE89641.1"/>
    <property type="molecule type" value="Genomic_DNA"/>
</dbReference>
<name>A0A401H5G7_9APHY</name>
<sequence>MTTLQVSPAQSPRLCQELYDMIADNVAAGNTAREDLHACMLTCRAFVSRTRTYLFSTLRLKPRTNIRQFEAIYTSSGLLPYVREIEICGCLMVGLWDQDECSGLRAGTYEPDHAWISNVLPFLTRFQGIQTLRLIDLSWGDVPQEARALLLAHFTSVSRLHIDIVDFWNSNQLLRTLQAFPHLSSLKTERLSFHKASHTRRQISSPSPLSLRTLELRKPDCARYGPLFQWLVGSRASVTVDNAFIHWDDTDVDSLFALIRKIAPTLRNLSYEQCSRVSRMDFEDDATPPDNRFQDGDMPQQYYDAQAAGNDDDAITGDDDHSNIDGGLDLDGMEDYSIDLDDDEVEENSTSEFDAEFKTIIDEDTANRAGILALETDPIRDSALERVAASIHWSPMAPLAVKLLTQLISPRTTLFVIRIMLPFPENWIFMDWPTLDSVLASVSIPKGVCGAVFELQLMVPSPVCPAAPLAARALTQTYLPRVISNKDLKVYVIFERPPTPCTSSV</sequence>
<comment type="caution">
    <text evidence="1">The sequence shown here is derived from an EMBL/GenBank/DDBJ whole genome shotgun (WGS) entry which is preliminary data.</text>
</comment>